<keyword evidence="10" id="KW-0067">ATP-binding</keyword>
<evidence type="ECO:0000256" key="10">
    <source>
        <dbReference type="ARBA" id="ARBA00022840"/>
    </source>
</evidence>
<evidence type="ECO:0000256" key="4">
    <source>
        <dbReference type="ARBA" id="ARBA00022553"/>
    </source>
</evidence>
<dbReference type="Proteomes" id="UP000676336">
    <property type="component" value="Unassembled WGS sequence"/>
</dbReference>
<keyword evidence="6" id="KW-0808">Transferase</keyword>
<comment type="similarity">
    <text evidence="2">Belongs to the protein kinase superfamily. CMGC Ser/Thr protein kinase family. CDC2/CDKX subfamily.</text>
</comment>
<evidence type="ECO:0000256" key="12">
    <source>
        <dbReference type="ARBA" id="ARBA00023306"/>
    </source>
</evidence>
<keyword evidence="3" id="KW-0723">Serine/threonine-protein kinase</keyword>
<dbReference type="GO" id="GO:0007095">
    <property type="term" value="P:mitotic G2 DNA damage checkpoint signaling"/>
    <property type="evidence" value="ECO:0007669"/>
    <property type="project" value="TreeGrafter"/>
</dbReference>
<dbReference type="InterPro" id="IPR008271">
    <property type="entry name" value="Ser/Thr_kinase_AS"/>
</dbReference>
<evidence type="ECO:0000256" key="5">
    <source>
        <dbReference type="ARBA" id="ARBA00022618"/>
    </source>
</evidence>
<comment type="catalytic activity">
    <reaction evidence="15">
        <text>[DNA-directed RNA polymerase] + ATP = phospho-[DNA-directed RNA polymerase] + ADP + H(+)</text>
        <dbReference type="Rhea" id="RHEA:10216"/>
        <dbReference type="Rhea" id="RHEA-COMP:11321"/>
        <dbReference type="Rhea" id="RHEA-COMP:11322"/>
        <dbReference type="ChEBI" id="CHEBI:15378"/>
        <dbReference type="ChEBI" id="CHEBI:30616"/>
        <dbReference type="ChEBI" id="CHEBI:43176"/>
        <dbReference type="ChEBI" id="CHEBI:68546"/>
        <dbReference type="ChEBI" id="CHEBI:456216"/>
        <dbReference type="EC" id="2.7.11.23"/>
    </reaction>
</comment>
<comment type="caution">
    <text evidence="17">The sequence shown here is derived from an EMBL/GenBank/DDBJ whole genome shotgun (WGS) entry which is preliminary data.</text>
</comment>
<evidence type="ECO:0000256" key="7">
    <source>
        <dbReference type="ARBA" id="ARBA00022741"/>
    </source>
</evidence>
<dbReference type="PROSITE" id="PS00108">
    <property type="entry name" value="PROTEIN_KINASE_ST"/>
    <property type="match status" value="1"/>
</dbReference>
<feature type="domain" description="Protein kinase" evidence="16">
    <location>
        <begin position="1"/>
        <end position="118"/>
    </location>
</feature>
<dbReference type="Pfam" id="PF00069">
    <property type="entry name" value="Pkinase"/>
    <property type="match status" value="1"/>
</dbReference>
<gene>
    <name evidence="17" type="ORF">SMN809_LOCUS82811</name>
</gene>
<dbReference type="GO" id="GO:0051301">
    <property type="term" value="P:cell division"/>
    <property type="evidence" value="ECO:0007669"/>
    <property type="project" value="UniProtKB-KW"/>
</dbReference>
<dbReference type="GO" id="GO:0008353">
    <property type="term" value="F:RNA polymerase II CTD heptapeptide repeat kinase activity"/>
    <property type="evidence" value="ECO:0007669"/>
    <property type="project" value="UniProtKB-EC"/>
</dbReference>
<evidence type="ECO:0000256" key="13">
    <source>
        <dbReference type="ARBA" id="ARBA00047811"/>
    </source>
</evidence>
<evidence type="ECO:0000256" key="3">
    <source>
        <dbReference type="ARBA" id="ARBA00022527"/>
    </source>
</evidence>
<evidence type="ECO:0000256" key="11">
    <source>
        <dbReference type="ARBA" id="ARBA00023242"/>
    </source>
</evidence>
<keyword evidence="8" id="KW-0498">Mitosis</keyword>
<dbReference type="PANTHER" id="PTHR24056">
    <property type="entry name" value="CELL DIVISION PROTEIN KINASE"/>
    <property type="match status" value="1"/>
</dbReference>
<dbReference type="GO" id="GO:0000086">
    <property type="term" value="P:G2/M transition of mitotic cell cycle"/>
    <property type="evidence" value="ECO:0007669"/>
    <property type="project" value="TreeGrafter"/>
</dbReference>
<keyword evidence="9" id="KW-0418">Kinase</keyword>
<keyword evidence="11" id="KW-0539">Nucleus</keyword>
<dbReference type="Gene3D" id="1.10.510.10">
    <property type="entry name" value="Transferase(Phosphotransferase) domain 1"/>
    <property type="match status" value="1"/>
</dbReference>
<evidence type="ECO:0000256" key="14">
    <source>
        <dbReference type="ARBA" id="ARBA00048367"/>
    </source>
</evidence>
<dbReference type="InterPro" id="IPR050108">
    <property type="entry name" value="CDK"/>
</dbReference>
<dbReference type="PANTHER" id="PTHR24056:SF334">
    <property type="entry name" value="CYCLIN-DEPENDENT KINASE 1"/>
    <property type="match status" value="1"/>
</dbReference>
<comment type="subcellular location">
    <subcellularLocation>
        <location evidence="1">Nucleus</location>
    </subcellularLocation>
</comment>
<evidence type="ECO:0000256" key="8">
    <source>
        <dbReference type="ARBA" id="ARBA00022776"/>
    </source>
</evidence>
<dbReference type="EMBL" id="CAJOBI010353113">
    <property type="protein sequence ID" value="CAF5222384.1"/>
    <property type="molecule type" value="Genomic_DNA"/>
</dbReference>
<dbReference type="SMART" id="SM00220">
    <property type="entry name" value="S_TKc"/>
    <property type="match status" value="1"/>
</dbReference>
<proteinExistence type="inferred from homology"/>
<comment type="catalytic activity">
    <reaction evidence="14">
        <text>L-seryl-[protein] + ATP = O-phospho-L-seryl-[protein] + ADP + H(+)</text>
        <dbReference type="Rhea" id="RHEA:17989"/>
        <dbReference type="Rhea" id="RHEA-COMP:9863"/>
        <dbReference type="Rhea" id="RHEA-COMP:11604"/>
        <dbReference type="ChEBI" id="CHEBI:15378"/>
        <dbReference type="ChEBI" id="CHEBI:29999"/>
        <dbReference type="ChEBI" id="CHEBI:30616"/>
        <dbReference type="ChEBI" id="CHEBI:83421"/>
        <dbReference type="ChEBI" id="CHEBI:456216"/>
        <dbReference type="EC" id="2.7.11.22"/>
    </reaction>
</comment>
<evidence type="ECO:0000313" key="17">
    <source>
        <dbReference type="EMBL" id="CAF5222384.1"/>
    </source>
</evidence>
<evidence type="ECO:0000256" key="15">
    <source>
        <dbReference type="ARBA" id="ARBA00049280"/>
    </source>
</evidence>
<dbReference type="GO" id="GO:0005634">
    <property type="term" value="C:nucleus"/>
    <property type="evidence" value="ECO:0007669"/>
    <property type="project" value="UniProtKB-SubCell"/>
</dbReference>
<evidence type="ECO:0000256" key="6">
    <source>
        <dbReference type="ARBA" id="ARBA00022679"/>
    </source>
</evidence>
<evidence type="ECO:0000256" key="1">
    <source>
        <dbReference type="ARBA" id="ARBA00004123"/>
    </source>
</evidence>
<accession>A0A8S3K0G2</accession>
<protein>
    <recommendedName>
        <fullName evidence="16">Protein kinase domain-containing protein</fullName>
    </recommendedName>
</protein>
<comment type="catalytic activity">
    <reaction evidence="13">
        <text>L-threonyl-[protein] + ATP = O-phospho-L-threonyl-[protein] + ADP + H(+)</text>
        <dbReference type="Rhea" id="RHEA:46608"/>
        <dbReference type="Rhea" id="RHEA-COMP:11060"/>
        <dbReference type="Rhea" id="RHEA-COMP:11605"/>
        <dbReference type="ChEBI" id="CHEBI:15378"/>
        <dbReference type="ChEBI" id="CHEBI:30013"/>
        <dbReference type="ChEBI" id="CHEBI:30616"/>
        <dbReference type="ChEBI" id="CHEBI:61977"/>
        <dbReference type="ChEBI" id="CHEBI:456216"/>
        <dbReference type="EC" id="2.7.11.22"/>
    </reaction>
</comment>
<reference evidence="17" key="1">
    <citation type="submission" date="2021-02" db="EMBL/GenBank/DDBJ databases">
        <authorList>
            <person name="Nowell W R."/>
        </authorList>
    </citation>
    <scope>NUCLEOTIDE SEQUENCE</scope>
</reference>
<dbReference type="InterPro" id="IPR000719">
    <property type="entry name" value="Prot_kinase_dom"/>
</dbReference>
<sequence length="118" mass="13727">MDLKKYLDCLGENEDMDIVLIQSYMYQIIDALLFCHCRRIIHRDLKPQNLLVDTKGIIKLADFGLARAFSVPLRIYTHEVVTLWYRAPEVLLGASRYSCPGVNRKNMFPSVFLNPFVF</sequence>
<dbReference type="AlphaFoldDB" id="A0A8S3K0G2"/>
<keyword evidence="5" id="KW-0132">Cell division</keyword>
<dbReference type="GO" id="GO:0005524">
    <property type="term" value="F:ATP binding"/>
    <property type="evidence" value="ECO:0007669"/>
    <property type="project" value="UniProtKB-KW"/>
</dbReference>
<dbReference type="InterPro" id="IPR011009">
    <property type="entry name" value="Kinase-like_dom_sf"/>
</dbReference>
<name>A0A8S3K0G2_9BILA</name>
<organism evidence="17 18">
    <name type="scientific">Rotaria magnacalcarata</name>
    <dbReference type="NCBI Taxonomy" id="392030"/>
    <lineage>
        <taxon>Eukaryota</taxon>
        <taxon>Metazoa</taxon>
        <taxon>Spiralia</taxon>
        <taxon>Gnathifera</taxon>
        <taxon>Rotifera</taxon>
        <taxon>Eurotatoria</taxon>
        <taxon>Bdelloidea</taxon>
        <taxon>Philodinida</taxon>
        <taxon>Philodinidae</taxon>
        <taxon>Rotaria</taxon>
    </lineage>
</organism>
<keyword evidence="7" id="KW-0547">Nucleotide-binding</keyword>
<dbReference type="SUPFAM" id="SSF56112">
    <property type="entry name" value="Protein kinase-like (PK-like)"/>
    <property type="match status" value="1"/>
</dbReference>
<evidence type="ECO:0000259" key="16">
    <source>
        <dbReference type="PROSITE" id="PS50011"/>
    </source>
</evidence>
<dbReference type="PROSITE" id="PS50011">
    <property type="entry name" value="PROTEIN_KINASE_DOM"/>
    <property type="match status" value="1"/>
</dbReference>
<keyword evidence="12" id="KW-0131">Cell cycle</keyword>
<keyword evidence="4" id="KW-0597">Phosphoprotein</keyword>
<evidence type="ECO:0000313" key="18">
    <source>
        <dbReference type="Proteomes" id="UP000676336"/>
    </source>
</evidence>
<evidence type="ECO:0000256" key="9">
    <source>
        <dbReference type="ARBA" id="ARBA00022777"/>
    </source>
</evidence>
<evidence type="ECO:0000256" key="2">
    <source>
        <dbReference type="ARBA" id="ARBA00006485"/>
    </source>
</evidence>
<dbReference type="GO" id="GO:0004693">
    <property type="term" value="F:cyclin-dependent protein serine/threonine kinase activity"/>
    <property type="evidence" value="ECO:0007669"/>
    <property type="project" value="UniProtKB-EC"/>
</dbReference>